<evidence type="ECO:0000313" key="1">
    <source>
        <dbReference type="EMBL" id="VEV98072.1"/>
    </source>
</evidence>
<gene>
    <name evidence="1" type="ORF">PMYSY11_3028</name>
</gene>
<protein>
    <submittedName>
        <fullName evidence="1">Uncharacterized protein</fullName>
    </submittedName>
</protein>
<proteinExistence type="predicted"/>
<reference evidence="1" key="1">
    <citation type="submission" date="2019-02" db="EMBL/GenBank/DDBJ databases">
        <authorList>
            <consortium name="Genoscope - CEA"/>
            <person name="William W."/>
        </authorList>
    </citation>
    <scope>NUCLEOTIDE SEQUENCE [LARGE SCALE GENOMIC DNA]</scope>
    <source>
        <strain evidence="1">YSy11</strain>
    </source>
</reference>
<dbReference type="AlphaFoldDB" id="A0A653E8F6"/>
<dbReference type="EMBL" id="LR215729">
    <property type="protein sequence ID" value="VEV98072.1"/>
    <property type="molecule type" value="Genomic_DNA"/>
</dbReference>
<dbReference type="RefSeq" id="WP_150548696.1">
    <property type="nucleotide sequence ID" value="NZ_JBALWF010000003.1"/>
</dbReference>
<sequence>MSLLARDSFVAVVTLEQAALFRRHGRELRMLERKDVQPADGRAAEWPDALNALQLILHVHSRKRAEITVLLSNQFIRFCLVPWSEHISTPQELQGYARICFEEIYGQLGEGWSLTLSPEPAGQSRLAAVMADTMVEQLRTIVSHEGMRLISLQPYLMAAFNHFRHSLRKDDFVFLLAEPHRSNLIQAHGGHWVSVRSISSDDSDASLSALIAREHELKMLENLDFDSVYLHAPARNSKPPHPVCGVSTHALTLPLPTGEREDALFNMARAVD</sequence>
<name>A0A653E8F6_9PSED</name>
<organism evidence="1">
    <name type="scientific">Pseudomonas marincola</name>
    <dbReference type="NCBI Taxonomy" id="437900"/>
    <lineage>
        <taxon>Bacteria</taxon>
        <taxon>Pseudomonadati</taxon>
        <taxon>Pseudomonadota</taxon>
        <taxon>Gammaproteobacteria</taxon>
        <taxon>Pseudomonadales</taxon>
        <taxon>Pseudomonadaceae</taxon>
        <taxon>Pseudomonas</taxon>
    </lineage>
</organism>
<accession>A0A653E8F6</accession>